<evidence type="ECO:0000313" key="11">
    <source>
        <dbReference type="EMBL" id="ODA35689.1"/>
    </source>
</evidence>
<dbReference type="UniPathway" id="UPA00214"/>
<dbReference type="GO" id="GO:0003978">
    <property type="term" value="F:UDP-glucose 4-epimerase activity"/>
    <property type="evidence" value="ECO:0007669"/>
    <property type="project" value="UniProtKB-UniRule"/>
</dbReference>
<dbReference type="RefSeq" id="WP_068899247.1">
    <property type="nucleotide sequence ID" value="NZ_JBHUIF010000020.1"/>
</dbReference>
<evidence type="ECO:0000256" key="6">
    <source>
        <dbReference type="ARBA" id="ARBA00018569"/>
    </source>
</evidence>
<evidence type="ECO:0000256" key="4">
    <source>
        <dbReference type="ARBA" id="ARBA00007637"/>
    </source>
</evidence>
<evidence type="ECO:0000256" key="1">
    <source>
        <dbReference type="ARBA" id="ARBA00000083"/>
    </source>
</evidence>
<gene>
    <name evidence="11" type="ORF">A8L45_03495</name>
</gene>
<name>A0A1C3ER66_9GAMM</name>
<dbReference type="NCBIfam" id="NF007956">
    <property type="entry name" value="PRK10675.1"/>
    <property type="match status" value="1"/>
</dbReference>
<dbReference type="AlphaFoldDB" id="A0A1C3ER66"/>
<dbReference type="Gene3D" id="3.90.25.10">
    <property type="entry name" value="UDP-galactose 4-epimerase, domain 1"/>
    <property type="match status" value="1"/>
</dbReference>
<dbReference type="Gene3D" id="3.40.50.720">
    <property type="entry name" value="NAD(P)-binding Rossmann-like Domain"/>
    <property type="match status" value="1"/>
</dbReference>
<proteinExistence type="inferred from homology"/>
<dbReference type="EC" id="5.1.3.2" evidence="5 9"/>
<dbReference type="NCBIfam" id="TIGR01179">
    <property type="entry name" value="galE"/>
    <property type="match status" value="1"/>
</dbReference>
<comment type="similarity">
    <text evidence="4 9">Belongs to the NAD(P)-dependent epimerase/dehydratase family.</text>
</comment>
<comment type="cofactor">
    <cofactor evidence="2 9">
        <name>NAD(+)</name>
        <dbReference type="ChEBI" id="CHEBI:57540"/>
    </cofactor>
</comment>
<dbReference type="EMBL" id="LYBM01000003">
    <property type="protein sequence ID" value="ODA35689.1"/>
    <property type="molecule type" value="Genomic_DNA"/>
</dbReference>
<dbReference type="PANTHER" id="PTHR43725">
    <property type="entry name" value="UDP-GLUCOSE 4-EPIMERASE"/>
    <property type="match status" value="1"/>
</dbReference>
<dbReference type="SUPFAM" id="SSF51735">
    <property type="entry name" value="NAD(P)-binding Rossmann-fold domains"/>
    <property type="match status" value="1"/>
</dbReference>
<dbReference type="GO" id="GO:0006012">
    <property type="term" value="P:galactose metabolic process"/>
    <property type="evidence" value="ECO:0007669"/>
    <property type="project" value="UniProtKB-UniPathway"/>
</dbReference>
<accession>A0A1C3ER66</accession>
<evidence type="ECO:0000259" key="10">
    <source>
        <dbReference type="Pfam" id="PF16363"/>
    </source>
</evidence>
<comment type="catalytic activity">
    <reaction evidence="1 9">
        <text>UDP-alpha-D-glucose = UDP-alpha-D-galactose</text>
        <dbReference type="Rhea" id="RHEA:22168"/>
        <dbReference type="ChEBI" id="CHEBI:58885"/>
        <dbReference type="ChEBI" id="CHEBI:66914"/>
        <dbReference type="EC" id="5.1.3.2"/>
    </reaction>
</comment>
<sequence length="345" mass="37784">MNVLVTGGLGYIGSHTVVQLIENGFTPVIVDNLANSSIEVLDRIKALTDHQACFYEADVRDEKCLEDIFSKHNIDGVMHFAGLKSVAESVADPLTYFDNNVSGSLSLVRAMTRANVKCLIFSSSATVYGEPERVPITEEASTGNIASPYGRSKHMVEQCLTDLQSATPDSSICLLRYFNPVGAHPSGVIGEDPKGTPNNLMPFIAQVAVGKREKLSVFGNDYPTPDGTGIRDYIHVMDLAAGHVAAFQKLADKSGLHVFNLGTGKGTSVMQMIYTFSVACDANIPFEICPRRAGDIAEYWADPSKASRELDWHARYSLMEMAEDTWRWQVNNPNGYTSPRTFSEE</sequence>
<evidence type="ECO:0000256" key="8">
    <source>
        <dbReference type="ARBA" id="ARBA00023235"/>
    </source>
</evidence>
<comment type="subunit">
    <text evidence="9">Homodimer.</text>
</comment>
<comment type="caution">
    <text evidence="11">The sequence shown here is derived from an EMBL/GenBank/DDBJ whole genome shotgun (WGS) entry which is preliminary data.</text>
</comment>
<organism evidence="11 12">
    <name type="scientific">Veronia pacifica</name>
    <dbReference type="NCBI Taxonomy" id="1080227"/>
    <lineage>
        <taxon>Bacteria</taxon>
        <taxon>Pseudomonadati</taxon>
        <taxon>Pseudomonadota</taxon>
        <taxon>Gammaproteobacteria</taxon>
        <taxon>Vibrionales</taxon>
        <taxon>Vibrionaceae</taxon>
        <taxon>Veronia</taxon>
    </lineage>
</organism>
<dbReference type="CDD" id="cd05247">
    <property type="entry name" value="UDP_G4E_1_SDR_e"/>
    <property type="match status" value="1"/>
</dbReference>
<evidence type="ECO:0000256" key="9">
    <source>
        <dbReference type="RuleBase" id="RU366046"/>
    </source>
</evidence>
<dbReference type="InterPro" id="IPR005886">
    <property type="entry name" value="UDP_G4E"/>
</dbReference>
<keyword evidence="7 9" id="KW-0520">NAD</keyword>
<keyword evidence="8 9" id="KW-0413">Isomerase</keyword>
<dbReference type="GO" id="GO:0005829">
    <property type="term" value="C:cytosol"/>
    <property type="evidence" value="ECO:0007669"/>
    <property type="project" value="TreeGrafter"/>
</dbReference>
<evidence type="ECO:0000313" key="12">
    <source>
        <dbReference type="Proteomes" id="UP000094936"/>
    </source>
</evidence>
<dbReference type="OrthoDB" id="9803010at2"/>
<dbReference type="PANTHER" id="PTHR43725:SF47">
    <property type="entry name" value="UDP-GLUCOSE 4-EPIMERASE"/>
    <property type="match status" value="1"/>
</dbReference>
<evidence type="ECO:0000256" key="2">
    <source>
        <dbReference type="ARBA" id="ARBA00001911"/>
    </source>
</evidence>
<keyword evidence="12" id="KW-1185">Reference proteome</keyword>
<reference evidence="11 12" key="1">
    <citation type="submission" date="2016-05" db="EMBL/GenBank/DDBJ databases">
        <title>Genomic Taxonomy of the Vibrionaceae.</title>
        <authorList>
            <person name="Gomez-Gil B."/>
            <person name="Enciso-Ibarra J."/>
        </authorList>
    </citation>
    <scope>NUCLEOTIDE SEQUENCE [LARGE SCALE GENOMIC DNA]</scope>
    <source>
        <strain evidence="11 12">CAIM 1920</strain>
    </source>
</reference>
<evidence type="ECO:0000256" key="7">
    <source>
        <dbReference type="ARBA" id="ARBA00023027"/>
    </source>
</evidence>
<dbReference type="Pfam" id="PF16363">
    <property type="entry name" value="GDP_Man_Dehyd"/>
    <property type="match status" value="1"/>
</dbReference>
<dbReference type="InterPro" id="IPR016040">
    <property type="entry name" value="NAD(P)-bd_dom"/>
</dbReference>
<protein>
    <recommendedName>
        <fullName evidence="6 9">UDP-glucose 4-epimerase</fullName>
        <ecNumber evidence="5 9">5.1.3.2</ecNumber>
    </recommendedName>
</protein>
<evidence type="ECO:0000256" key="5">
    <source>
        <dbReference type="ARBA" id="ARBA00013189"/>
    </source>
</evidence>
<keyword evidence="9" id="KW-0119">Carbohydrate metabolism</keyword>
<dbReference type="STRING" id="1080227.A8L45_03495"/>
<evidence type="ECO:0000256" key="3">
    <source>
        <dbReference type="ARBA" id="ARBA00004947"/>
    </source>
</evidence>
<dbReference type="InterPro" id="IPR036291">
    <property type="entry name" value="NAD(P)-bd_dom_sf"/>
</dbReference>
<feature type="domain" description="NAD(P)-binding" evidence="10">
    <location>
        <begin position="4"/>
        <end position="325"/>
    </location>
</feature>
<comment type="pathway">
    <text evidence="3 9">Carbohydrate metabolism; galactose metabolism.</text>
</comment>
<dbReference type="Proteomes" id="UP000094936">
    <property type="component" value="Unassembled WGS sequence"/>
</dbReference>